<dbReference type="EMBL" id="CP144696">
    <property type="protein sequence ID" value="WVZ09236.1"/>
    <property type="molecule type" value="Genomic_DNA"/>
</dbReference>
<gene>
    <name evidence="2" type="ORF">V8G54_013766</name>
</gene>
<dbReference type="AlphaFoldDB" id="A0AAQ3NGB2"/>
<feature type="compositionally biased region" description="Low complexity" evidence="1">
    <location>
        <begin position="93"/>
        <end position="106"/>
    </location>
</feature>
<reference evidence="2 3" key="1">
    <citation type="journal article" date="2023" name="Life. Sci Alliance">
        <title>Evolutionary insights into 3D genome organization and epigenetic landscape of Vigna mungo.</title>
        <authorList>
            <person name="Junaid A."/>
            <person name="Singh B."/>
            <person name="Bhatia S."/>
        </authorList>
    </citation>
    <scope>NUCLEOTIDE SEQUENCE [LARGE SCALE GENOMIC DNA]</scope>
    <source>
        <strain evidence="2">Urdbean</strain>
    </source>
</reference>
<protein>
    <submittedName>
        <fullName evidence="2">Uncharacterized protein</fullName>
    </submittedName>
</protein>
<evidence type="ECO:0000256" key="1">
    <source>
        <dbReference type="SAM" id="MobiDB-lite"/>
    </source>
</evidence>
<dbReference type="Proteomes" id="UP001374535">
    <property type="component" value="Chromosome 5"/>
</dbReference>
<keyword evidence="3" id="KW-1185">Reference proteome</keyword>
<feature type="region of interest" description="Disordered" evidence="1">
    <location>
        <begin position="1"/>
        <end position="135"/>
    </location>
</feature>
<accession>A0AAQ3NGB2</accession>
<organism evidence="2 3">
    <name type="scientific">Vigna mungo</name>
    <name type="common">Black gram</name>
    <name type="synonym">Phaseolus mungo</name>
    <dbReference type="NCBI Taxonomy" id="3915"/>
    <lineage>
        <taxon>Eukaryota</taxon>
        <taxon>Viridiplantae</taxon>
        <taxon>Streptophyta</taxon>
        <taxon>Embryophyta</taxon>
        <taxon>Tracheophyta</taxon>
        <taxon>Spermatophyta</taxon>
        <taxon>Magnoliopsida</taxon>
        <taxon>eudicotyledons</taxon>
        <taxon>Gunneridae</taxon>
        <taxon>Pentapetalae</taxon>
        <taxon>rosids</taxon>
        <taxon>fabids</taxon>
        <taxon>Fabales</taxon>
        <taxon>Fabaceae</taxon>
        <taxon>Papilionoideae</taxon>
        <taxon>50 kb inversion clade</taxon>
        <taxon>NPAAA clade</taxon>
        <taxon>indigoferoid/millettioid clade</taxon>
        <taxon>Phaseoleae</taxon>
        <taxon>Vigna</taxon>
    </lineage>
</organism>
<sequence length="135" mass="14510">MKSFLLANLPNPEKMAAQTDLENLFPSPTRHQEQPALAPPHPTLEGVEPTWQNQIWSTPLPPHCHPPPPRRRRSHQQRPPGIPSASQTGVSWPPSGAESASPSSAATPPPSRLAAKTFSLGQGTLQAAAPPRRPP</sequence>
<evidence type="ECO:0000313" key="2">
    <source>
        <dbReference type="EMBL" id="WVZ09236.1"/>
    </source>
</evidence>
<proteinExistence type="predicted"/>
<name>A0AAQ3NGB2_VIGMU</name>
<evidence type="ECO:0000313" key="3">
    <source>
        <dbReference type="Proteomes" id="UP001374535"/>
    </source>
</evidence>